<dbReference type="OrthoDB" id="14196at2"/>
<dbReference type="SUPFAM" id="SSF109998">
    <property type="entry name" value="Triger factor/SurA peptide-binding domain-like"/>
    <property type="match status" value="1"/>
</dbReference>
<evidence type="ECO:0000256" key="1">
    <source>
        <dbReference type="ARBA" id="ARBA00022729"/>
    </source>
</evidence>
<sequence length="486" mass="55572">MQLKTKNLKYLSSAMLAIVCFGQSLCAQEPVTEDVVADAGEEMAMLEVVDTTKTPFKPFKLDGVAGVVGEYVILEFDVDKTLIDLRSQGRDVEDISRCQMFESMLESSLMTHHAVQDSLEVRESQINAYSDQQIERFKSQLGSDQKVVEFFKKESMADLRADLFEINKNNELARLMSEKIISEVEVTPEEVRTFFKKIPKDELPTFGVELEIAQIVITPKASEEERAKAIKTLEQYREDIVENGSSFATKAVLYSQDPGSNTNGGLYVINRKTPFHKEFMDVAFSLQPGEVSEPFETPDGFHILTVDKIRGENLEIRHIILRPVITEEQEQEAKDELKLIKSKIEEGSLDFVDAVQEFSTDTTTKFNDGVLTNDITLDQRFELTKLDPSIYPRVATLQVGEISEVFNDPDRKGTTNFKILTVNKRYEEHLADFKQDYVKIKDLALKEKKIRTIQKWQKEKIAETYIKINGDNRDCELSNNWLKKEK</sequence>
<dbReference type="InterPro" id="IPR050280">
    <property type="entry name" value="OMP_Chaperone_SurA"/>
</dbReference>
<feature type="signal peptide" evidence="3">
    <location>
        <begin position="1"/>
        <end position="27"/>
    </location>
</feature>
<reference evidence="5 6" key="1">
    <citation type="submission" date="2018-10" db="EMBL/GenBank/DDBJ databases">
        <title>Dokdonia luteus sp. nov., isolated from sea water.</title>
        <authorList>
            <person name="Zhou L.Y."/>
            <person name="Du Z.J."/>
        </authorList>
    </citation>
    <scope>NUCLEOTIDE SEQUENCE [LARGE SCALE GENOMIC DNA]</scope>
    <source>
        <strain evidence="5 6">SH27</strain>
    </source>
</reference>
<evidence type="ECO:0000313" key="5">
    <source>
        <dbReference type="EMBL" id="RMB57381.1"/>
    </source>
</evidence>
<evidence type="ECO:0000313" key="6">
    <source>
        <dbReference type="Proteomes" id="UP000281985"/>
    </source>
</evidence>
<feature type="chain" id="PRO_5017992833" evidence="3">
    <location>
        <begin position="28"/>
        <end position="486"/>
    </location>
</feature>
<dbReference type="InterPro" id="IPR000297">
    <property type="entry name" value="PPIase_PpiC"/>
</dbReference>
<dbReference type="PROSITE" id="PS50198">
    <property type="entry name" value="PPIC_PPIASE_2"/>
    <property type="match status" value="2"/>
</dbReference>
<dbReference type="PANTHER" id="PTHR47637:SF1">
    <property type="entry name" value="CHAPERONE SURA"/>
    <property type="match status" value="1"/>
</dbReference>
<keyword evidence="2" id="KW-0697">Rotamase</keyword>
<gene>
    <name evidence="5" type="ORF">EAX61_11585</name>
</gene>
<organism evidence="5 6">
    <name type="scientific">Dokdonia sinensis</name>
    <dbReference type="NCBI Taxonomy" id="2479847"/>
    <lineage>
        <taxon>Bacteria</taxon>
        <taxon>Pseudomonadati</taxon>
        <taxon>Bacteroidota</taxon>
        <taxon>Flavobacteriia</taxon>
        <taxon>Flavobacteriales</taxon>
        <taxon>Flavobacteriaceae</taxon>
        <taxon>Dokdonia</taxon>
    </lineage>
</organism>
<comment type="caution">
    <text evidence="5">The sequence shown here is derived from an EMBL/GenBank/DDBJ whole genome shotgun (WGS) entry which is preliminary data.</text>
</comment>
<dbReference type="Gene3D" id="3.10.50.40">
    <property type="match status" value="2"/>
</dbReference>
<dbReference type="GO" id="GO:0003755">
    <property type="term" value="F:peptidyl-prolyl cis-trans isomerase activity"/>
    <property type="evidence" value="ECO:0007669"/>
    <property type="project" value="UniProtKB-KW"/>
</dbReference>
<dbReference type="AlphaFoldDB" id="A0A3M0FXF0"/>
<dbReference type="InterPro" id="IPR027304">
    <property type="entry name" value="Trigger_fact/SurA_dom_sf"/>
</dbReference>
<dbReference type="Pfam" id="PF00639">
    <property type="entry name" value="Rotamase"/>
    <property type="match status" value="2"/>
</dbReference>
<dbReference type="Gene3D" id="1.10.4030.10">
    <property type="entry name" value="Porin chaperone SurA, peptide-binding domain"/>
    <property type="match status" value="1"/>
</dbReference>
<name>A0A3M0FXF0_9FLAO</name>
<evidence type="ECO:0000256" key="3">
    <source>
        <dbReference type="SAM" id="SignalP"/>
    </source>
</evidence>
<dbReference type="Proteomes" id="UP000281985">
    <property type="component" value="Unassembled WGS sequence"/>
</dbReference>
<evidence type="ECO:0000259" key="4">
    <source>
        <dbReference type="PROSITE" id="PS50198"/>
    </source>
</evidence>
<evidence type="ECO:0000256" key="2">
    <source>
        <dbReference type="PROSITE-ProRule" id="PRU00278"/>
    </source>
</evidence>
<keyword evidence="1 3" id="KW-0732">Signal</keyword>
<keyword evidence="6" id="KW-1185">Reference proteome</keyword>
<feature type="domain" description="PpiC" evidence="4">
    <location>
        <begin position="207"/>
        <end position="308"/>
    </location>
</feature>
<dbReference type="PANTHER" id="PTHR47637">
    <property type="entry name" value="CHAPERONE SURA"/>
    <property type="match status" value="1"/>
</dbReference>
<accession>A0A3M0FXF0</accession>
<dbReference type="InterPro" id="IPR046357">
    <property type="entry name" value="PPIase_dom_sf"/>
</dbReference>
<dbReference type="SUPFAM" id="SSF54534">
    <property type="entry name" value="FKBP-like"/>
    <property type="match status" value="2"/>
</dbReference>
<keyword evidence="2 5" id="KW-0413">Isomerase</keyword>
<feature type="domain" description="PpiC" evidence="4">
    <location>
        <begin position="311"/>
        <end position="424"/>
    </location>
</feature>
<proteinExistence type="predicted"/>
<protein>
    <submittedName>
        <fullName evidence="5">Peptidylprolyl isomerase</fullName>
    </submittedName>
</protein>
<dbReference type="EMBL" id="REFV01000011">
    <property type="protein sequence ID" value="RMB57381.1"/>
    <property type="molecule type" value="Genomic_DNA"/>
</dbReference>